<reference evidence="2" key="2">
    <citation type="submission" date="2020-09" db="EMBL/GenBank/DDBJ databases">
        <authorList>
            <person name="Sun Q."/>
            <person name="Ohkuma M."/>
        </authorList>
    </citation>
    <scope>NUCLEOTIDE SEQUENCE</scope>
    <source>
        <strain evidence="2">JCM 4346</strain>
    </source>
</reference>
<feature type="region of interest" description="Disordered" evidence="1">
    <location>
        <begin position="90"/>
        <end position="113"/>
    </location>
</feature>
<accession>A0A918FNZ1</accession>
<organism evidence="2 3">
    <name type="scientific">Streptomyces aurantiogriseus</name>
    <dbReference type="NCBI Taxonomy" id="66870"/>
    <lineage>
        <taxon>Bacteria</taxon>
        <taxon>Bacillati</taxon>
        <taxon>Actinomycetota</taxon>
        <taxon>Actinomycetes</taxon>
        <taxon>Kitasatosporales</taxon>
        <taxon>Streptomycetaceae</taxon>
        <taxon>Streptomyces</taxon>
    </lineage>
</organism>
<dbReference type="Proteomes" id="UP000658320">
    <property type="component" value="Unassembled WGS sequence"/>
</dbReference>
<sequence>MRLTTIRSASLRFTESSLRQVTRVEHLLGSWAGGAVETLSGAYGDEASAAFELEFHGDGGSAGEGGHAFIARLARADCLPPAYLRRFLAGPPGSRQPVLGTTRRVERGGRRAS</sequence>
<keyword evidence="3" id="KW-1185">Reference proteome</keyword>
<proteinExistence type="predicted"/>
<evidence type="ECO:0000313" key="3">
    <source>
        <dbReference type="Proteomes" id="UP000658320"/>
    </source>
</evidence>
<protein>
    <submittedName>
        <fullName evidence="2">Uncharacterized protein</fullName>
    </submittedName>
</protein>
<evidence type="ECO:0000256" key="1">
    <source>
        <dbReference type="SAM" id="MobiDB-lite"/>
    </source>
</evidence>
<name>A0A918FNZ1_9ACTN</name>
<dbReference type="AlphaFoldDB" id="A0A918FNZ1"/>
<feature type="compositionally biased region" description="Basic and acidic residues" evidence="1">
    <location>
        <begin position="103"/>
        <end position="113"/>
    </location>
</feature>
<comment type="caution">
    <text evidence="2">The sequence shown here is derived from an EMBL/GenBank/DDBJ whole genome shotgun (WGS) entry which is preliminary data.</text>
</comment>
<reference evidence="2" key="1">
    <citation type="journal article" date="2014" name="Int. J. Syst. Evol. Microbiol.">
        <title>Complete genome sequence of Corynebacterium casei LMG S-19264T (=DSM 44701T), isolated from a smear-ripened cheese.</title>
        <authorList>
            <consortium name="US DOE Joint Genome Institute (JGI-PGF)"/>
            <person name="Walter F."/>
            <person name="Albersmeier A."/>
            <person name="Kalinowski J."/>
            <person name="Ruckert C."/>
        </authorList>
    </citation>
    <scope>NUCLEOTIDE SEQUENCE</scope>
    <source>
        <strain evidence="2">JCM 4346</strain>
    </source>
</reference>
<dbReference type="EMBL" id="BMSX01000042">
    <property type="protein sequence ID" value="GGR61733.1"/>
    <property type="molecule type" value="Genomic_DNA"/>
</dbReference>
<gene>
    <name evidence="2" type="ORF">GCM10010251_93120</name>
</gene>
<evidence type="ECO:0000313" key="2">
    <source>
        <dbReference type="EMBL" id="GGR61733.1"/>
    </source>
</evidence>